<reference evidence="1" key="1">
    <citation type="submission" date="2020-03" db="EMBL/GenBank/DDBJ databases">
        <title>The deep terrestrial virosphere.</title>
        <authorList>
            <person name="Holmfeldt K."/>
            <person name="Nilsson E."/>
            <person name="Simone D."/>
            <person name="Lopez-Fernandez M."/>
            <person name="Wu X."/>
            <person name="de Brujin I."/>
            <person name="Lundin D."/>
            <person name="Andersson A."/>
            <person name="Bertilsson S."/>
            <person name="Dopson M."/>
        </authorList>
    </citation>
    <scope>NUCLEOTIDE SEQUENCE</scope>
    <source>
        <strain evidence="1">MM415A07989</strain>
    </source>
</reference>
<dbReference type="AlphaFoldDB" id="A0A6M3JE58"/>
<protein>
    <submittedName>
        <fullName evidence="1">Uncharacterized protein</fullName>
    </submittedName>
</protein>
<evidence type="ECO:0000313" key="1">
    <source>
        <dbReference type="EMBL" id="QJA68153.1"/>
    </source>
</evidence>
<name>A0A6M3JE58_9ZZZZ</name>
<accession>A0A6M3JE58</accession>
<proteinExistence type="predicted"/>
<gene>
    <name evidence="1" type="ORF">MM415A07989_0008</name>
</gene>
<sequence>MLSEIKRELEEELLKSRGKGRNPYLMFDCDGGAVNIPYIKFKSIIETSILKIIEQVEEGINDKVWDIVHNAIDIMPQCTECCGNIRDFQKKAETDFKEIKDIITKLKL</sequence>
<organism evidence="1">
    <name type="scientific">viral metagenome</name>
    <dbReference type="NCBI Taxonomy" id="1070528"/>
    <lineage>
        <taxon>unclassified sequences</taxon>
        <taxon>metagenomes</taxon>
        <taxon>organismal metagenomes</taxon>
    </lineage>
</organism>
<dbReference type="EMBL" id="MT141591">
    <property type="protein sequence ID" value="QJA68153.1"/>
    <property type="molecule type" value="Genomic_DNA"/>
</dbReference>